<feature type="region of interest" description="Disordered" evidence="1">
    <location>
        <begin position="30"/>
        <end position="55"/>
    </location>
</feature>
<evidence type="ECO:0000313" key="3">
    <source>
        <dbReference type="EMBL" id="KFB07332.1"/>
    </source>
</evidence>
<dbReference type="RefSeq" id="WP_036452433.1">
    <property type="nucleotide sequence ID" value="NZ_AWQU01000086.1"/>
</dbReference>
<accession>A0A084U2Z6</accession>
<evidence type="ECO:0008006" key="5">
    <source>
        <dbReference type="Google" id="ProtNLM"/>
    </source>
</evidence>
<dbReference type="EMBL" id="AWQU01000086">
    <property type="protein sequence ID" value="KFB07332.1"/>
    <property type="molecule type" value="Genomic_DNA"/>
</dbReference>
<dbReference type="AlphaFoldDB" id="A0A084U2Z6"/>
<feature type="compositionally biased region" description="Low complexity" evidence="1">
    <location>
        <begin position="44"/>
        <end position="55"/>
    </location>
</feature>
<protein>
    <recommendedName>
        <fullName evidence="5">Lipoprotein</fullName>
    </recommendedName>
</protein>
<gene>
    <name evidence="3" type="ORF">P271_164</name>
</gene>
<feature type="signal peptide" evidence="2">
    <location>
        <begin position="1"/>
        <end position="20"/>
    </location>
</feature>
<proteinExistence type="predicted"/>
<dbReference type="PROSITE" id="PS51257">
    <property type="entry name" value="PROKAR_LIPOPROTEIN"/>
    <property type="match status" value="1"/>
</dbReference>
<reference evidence="3 4" key="1">
    <citation type="journal article" date="2014" name="PLoS ONE">
        <title>Reduction of Hydrogen Peroxide Accumulation and Toxicity by a Catalase from Mycoplasma iowae.</title>
        <authorList>
            <person name="Pritchard R.E."/>
            <person name="Prassinos A.J."/>
            <person name="Osborne J.D."/>
            <person name="Raviv Z."/>
            <person name="Balish M.F."/>
        </authorList>
    </citation>
    <scope>NUCLEOTIDE SEQUENCE [LARGE SCALE GENOMIC DNA]</scope>
    <source>
        <strain evidence="3 4">DK-CPA</strain>
    </source>
</reference>
<evidence type="ECO:0000256" key="1">
    <source>
        <dbReference type="SAM" id="MobiDB-lite"/>
    </source>
</evidence>
<evidence type="ECO:0000313" key="4">
    <source>
        <dbReference type="Proteomes" id="UP000028523"/>
    </source>
</evidence>
<comment type="caution">
    <text evidence="3">The sequence shown here is derived from an EMBL/GenBank/DDBJ whole genome shotgun (WGS) entry which is preliminary data.</text>
</comment>
<name>A0A084U2Z6_MALIO</name>
<evidence type="ECO:0000256" key="2">
    <source>
        <dbReference type="SAM" id="SignalP"/>
    </source>
</evidence>
<keyword evidence="4" id="KW-1185">Reference proteome</keyword>
<feature type="chain" id="PRO_5001783049" description="Lipoprotein" evidence="2">
    <location>
        <begin position="21"/>
        <end position="622"/>
    </location>
</feature>
<dbReference type="Proteomes" id="UP000028523">
    <property type="component" value="Unassembled WGS sequence"/>
</dbReference>
<keyword evidence="2" id="KW-0732">Signal</keyword>
<organism evidence="3 4">
    <name type="scientific">Malacoplasma iowae DK-CPA</name>
    <dbReference type="NCBI Taxonomy" id="1394179"/>
    <lineage>
        <taxon>Bacteria</taxon>
        <taxon>Bacillati</taxon>
        <taxon>Mycoplasmatota</taxon>
        <taxon>Mycoplasmoidales</taxon>
        <taxon>Mycoplasmoidaceae</taxon>
        <taxon>Malacoplasma</taxon>
    </lineage>
</organism>
<sequence length="622" mass="74554">MRYKKTFLLLFSFVPLIAISTSLSSCSNYSTTNNNQQIPSKPENGSNNDIENNNPINFKNYSEQEKIFFGEKNIPNQDEINYFKKDLMEFKNQLNQMSKQEVYQNYEKTISLINTVWNQRVKLIKSLSTKVLNDELTFEEALNEFNKNILDQRFSTSNWNQIMNITKERTIAEARYTESLNEKGIGDVVSKLENVWIKTKDIPQQNYQKISQFFNTFGFLDIIYKYKKEIAIFPYLYEKNFNISYGKHLESLASMKNNNIYDDDKIVILYRTYKEISLIVDCLNWYGISPLTTNSYWYNWVILTKPIFDYSYDKSQIKLKGDFVVNKIGDWDKKADKRFDESKINNYLPEEVKQKGQFAIDQYIKELIYKIEGTSENNLSNEQKNEMLKNIFNKICYAVEFNAYKSNFFIENYIFSEESKFINVFNNSLFNNDMKINKSIEILNAYKDDEKIKGLVFLGDKLKNKFSMLIEEELIYKLDLIEKEYWLKAKDSNMFKIYLANKYIRQFDLFKEIYFEMSIFPHLFENVVGYKYEDWLHKPGASDPLYGYLYKDYLLEQYLLYRDWKIYYEENKDKAKSEIIKNFESTTLESNWYKWFLTIDFKNHYQSLTGWIPNQPPKEFNE</sequence>